<dbReference type="InterPro" id="IPR050496">
    <property type="entry name" value="SNF2_RAD54_helicase_repair"/>
</dbReference>
<dbReference type="InterPro" id="IPR027417">
    <property type="entry name" value="P-loop_NTPase"/>
</dbReference>
<dbReference type="PANTHER" id="PTHR45629">
    <property type="entry name" value="SNF2/RAD54 FAMILY MEMBER"/>
    <property type="match status" value="1"/>
</dbReference>
<evidence type="ECO:0000313" key="4">
    <source>
        <dbReference type="Proteomes" id="UP000289340"/>
    </source>
</evidence>
<dbReference type="SMART" id="SM00490">
    <property type="entry name" value="HELICc"/>
    <property type="match status" value="1"/>
</dbReference>
<evidence type="ECO:0000259" key="2">
    <source>
        <dbReference type="PROSITE" id="PS51194"/>
    </source>
</evidence>
<dbReference type="SUPFAM" id="SSF52540">
    <property type="entry name" value="P-loop containing nucleoside triphosphate hydrolases"/>
    <property type="match status" value="1"/>
</dbReference>
<keyword evidence="4" id="KW-1185">Reference proteome</keyword>
<feature type="domain" description="Helicase C-terminal" evidence="2">
    <location>
        <begin position="274"/>
        <end position="433"/>
    </location>
</feature>
<dbReference type="Gene3D" id="3.40.50.300">
    <property type="entry name" value="P-loop containing nucleotide triphosphate hydrolases"/>
    <property type="match status" value="1"/>
</dbReference>
<dbReference type="PANTHER" id="PTHR45629:SF7">
    <property type="entry name" value="DNA EXCISION REPAIR PROTEIN ERCC-6-RELATED"/>
    <property type="match status" value="1"/>
</dbReference>
<proteinExistence type="predicted"/>
<dbReference type="CDD" id="cd18793">
    <property type="entry name" value="SF2_C_SNF"/>
    <property type="match status" value="1"/>
</dbReference>
<dbReference type="EMBL" id="QZWG01000005">
    <property type="protein sequence ID" value="RZC13214.1"/>
    <property type="molecule type" value="Genomic_DNA"/>
</dbReference>
<name>A0A445KQZ5_GLYSO</name>
<dbReference type="GO" id="GO:0016787">
    <property type="term" value="F:hydrolase activity"/>
    <property type="evidence" value="ECO:0007669"/>
    <property type="project" value="UniProtKB-KW"/>
</dbReference>
<dbReference type="InterPro" id="IPR049730">
    <property type="entry name" value="SNF2/RAD54-like_C"/>
</dbReference>
<accession>A0A445KQZ5</accession>
<evidence type="ECO:0000313" key="3">
    <source>
        <dbReference type="EMBL" id="RZC13214.1"/>
    </source>
</evidence>
<dbReference type="GO" id="GO:0015616">
    <property type="term" value="F:DNA translocase activity"/>
    <property type="evidence" value="ECO:0007669"/>
    <property type="project" value="TreeGrafter"/>
</dbReference>
<comment type="caution">
    <text evidence="3">The sequence shown here is derived from an EMBL/GenBank/DDBJ whole genome shotgun (WGS) entry which is preliminary data.</text>
</comment>
<sequence length="617" mass="68339">MLRTHTTKSGTIPTSVADSAAASAISGATTADSATASAADSATASATSTVASAAQANTTTPCTQAEPRRTLTSSIFHAGSSPCRPQQAPSDPRVVLHLQPAWPHPCRGFPQQHLTYCCSLWSEAALHDKLLEHRDMALLEKSIAPYGPTLAARERQPAAFALGTVADPKDPHRYRPWDLGGPRQTGNTLRTSNYICGWIVRFQYQKISKQILKKICDHPHLLTKRAAEGVLEGIDSMLKPEEANVAEKLAMHIADVAGKDKFKDKQDVSCKISFIMSLLDNLIPEGHCVLIFSQTRKMLNLIEECLVSEGYDFLRIDGTTKASDRLKIVNDFQEGFGAPIFLLTSQVGGLGLTLTRADRVIVVDPSWNPSTDNQSVDRAYRIGQKKDVLVYRLMTCGTVEEKIYRKQVYKGGLFKIATEHKEQIRYFSQQDLRGLFSLPKEGFDVSVTQRQLNEEHDRQHTVDDSFKAHIKFLKSQGIAGVSHHSLLFSKAEPVRADHEDDEVTRNHRVKYVGTSRSSSNEHVAYGPEFAFNPKDVGLSKKGSSPSSAGKLTESEIKDKIKSISQTLSNMVCFSLKWPGLLNSWQGRETKETACGVELKREERNVVDLDEFQRVFNV</sequence>
<protein>
    <submittedName>
        <fullName evidence="3">Protein CHROMATIN REMODELING 24</fullName>
    </submittedName>
</protein>
<keyword evidence="1" id="KW-0378">Hydrolase</keyword>
<reference evidence="3 4" key="1">
    <citation type="submission" date="2018-09" db="EMBL/GenBank/DDBJ databases">
        <title>A high-quality reference genome of wild soybean provides a powerful tool to mine soybean genomes.</title>
        <authorList>
            <person name="Xie M."/>
            <person name="Chung C.Y.L."/>
            <person name="Li M.-W."/>
            <person name="Wong F.-L."/>
            <person name="Chan T.-F."/>
            <person name="Lam H.-M."/>
        </authorList>
    </citation>
    <scope>NUCLEOTIDE SEQUENCE [LARGE SCALE GENOMIC DNA]</scope>
    <source>
        <strain evidence="4">cv. W05</strain>
        <tissue evidence="3">Hypocotyl of etiolated seedlings</tissue>
    </source>
</reference>
<dbReference type="Proteomes" id="UP000289340">
    <property type="component" value="Chromosome 5"/>
</dbReference>
<evidence type="ECO:0000256" key="1">
    <source>
        <dbReference type="ARBA" id="ARBA00022801"/>
    </source>
</evidence>
<dbReference type="Pfam" id="PF00271">
    <property type="entry name" value="Helicase_C"/>
    <property type="match status" value="1"/>
</dbReference>
<dbReference type="PROSITE" id="PS51194">
    <property type="entry name" value="HELICASE_CTER"/>
    <property type="match status" value="1"/>
</dbReference>
<dbReference type="InterPro" id="IPR001650">
    <property type="entry name" value="Helicase_C-like"/>
</dbReference>
<organism evidence="3 4">
    <name type="scientific">Glycine soja</name>
    <name type="common">Wild soybean</name>
    <dbReference type="NCBI Taxonomy" id="3848"/>
    <lineage>
        <taxon>Eukaryota</taxon>
        <taxon>Viridiplantae</taxon>
        <taxon>Streptophyta</taxon>
        <taxon>Embryophyta</taxon>
        <taxon>Tracheophyta</taxon>
        <taxon>Spermatophyta</taxon>
        <taxon>Magnoliopsida</taxon>
        <taxon>eudicotyledons</taxon>
        <taxon>Gunneridae</taxon>
        <taxon>Pentapetalae</taxon>
        <taxon>rosids</taxon>
        <taxon>fabids</taxon>
        <taxon>Fabales</taxon>
        <taxon>Fabaceae</taxon>
        <taxon>Papilionoideae</taxon>
        <taxon>50 kb inversion clade</taxon>
        <taxon>NPAAA clade</taxon>
        <taxon>indigoferoid/millettioid clade</taxon>
        <taxon>Phaseoleae</taxon>
        <taxon>Glycine</taxon>
        <taxon>Glycine subgen. Soja</taxon>
    </lineage>
</organism>
<gene>
    <name evidence="3" type="ORF">D0Y65_012775</name>
</gene>
<dbReference type="AlphaFoldDB" id="A0A445KQZ5"/>